<gene>
    <name evidence="2" type="ORF">ACJMK2_025473</name>
</gene>
<sequence>TGLSAGLNPPAVSSDNIHPGIKRFDDSSNPFQNGLALLRKNQGGREHEPHNMNIMINGNQQLVPTTPMFSSTPPFEYAFSTTMSPTPTEQWANMNEGGAGNTRGDNVWRVGKGLRVAGSGPLGQMSNVRMRLQRIRQLREQHISRNSNPLFENLNANSTSTQAEPTLAPSAKSETRKRNQEEYEPRERGGS</sequence>
<feature type="compositionally biased region" description="Polar residues" evidence="1">
    <location>
        <begin position="144"/>
        <end position="164"/>
    </location>
</feature>
<reference evidence="2 3" key="1">
    <citation type="submission" date="2024-11" db="EMBL/GenBank/DDBJ databases">
        <title>Chromosome-level genome assembly of the freshwater bivalve Anodonta woodiana.</title>
        <authorList>
            <person name="Chen X."/>
        </authorList>
    </citation>
    <scope>NUCLEOTIDE SEQUENCE [LARGE SCALE GENOMIC DNA]</scope>
    <source>
        <strain evidence="2">MN2024</strain>
        <tissue evidence="2">Gills</tissue>
    </source>
</reference>
<organism evidence="2 3">
    <name type="scientific">Sinanodonta woodiana</name>
    <name type="common">Chinese pond mussel</name>
    <name type="synonym">Anodonta woodiana</name>
    <dbReference type="NCBI Taxonomy" id="1069815"/>
    <lineage>
        <taxon>Eukaryota</taxon>
        <taxon>Metazoa</taxon>
        <taxon>Spiralia</taxon>
        <taxon>Lophotrochozoa</taxon>
        <taxon>Mollusca</taxon>
        <taxon>Bivalvia</taxon>
        <taxon>Autobranchia</taxon>
        <taxon>Heteroconchia</taxon>
        <taxon>Palaeoheterodonta</taxon>
        <taxon>Unionida</taxon>
        <taxon>Unionoidea</taxon>
        <taxon>Unionidae</taxon>
        <taxon>Unioninae</taxon>
        <taxon>Sinanodonta</taxon>
    </lineage>
</organism>
<feature type="compositionally biased region" description="Basic and acidic residues" evidence="1">
    <location>
        <begin position="173"/>
        <end position="191"/>
    </location>
</feature>
<evidence type="ECO:0000313" key="3">
    <source>
        <dbReference type="Proteomes" id="UP001634394"/>
    </source>
</evidence>
<dbReference type="EMBL" id="JBJQND010000002">
    <property type="protein sequence ID" value="KAL3885410.1"/>
    <property type="molecule type" value="Genomic_DNA"/>
</dbReference>
<evidence type="ECO:0000256" key="1">
    <source>
        <dbReference type="SAM" id="MobiDB-lite"/>
    </source>
</evidence>
<keyword evidence="3" id="KW-1185">Reference proteome</keyword>
<feature type="region of interest" description="Disordered" evidence="1">
    <location>
        <begin position="143"/>
        <end position="191"/>
    </location>
</feature>
<proteinExistence type="predicted"/>
<comment type="caution">
    <text evidence="2">The sequence shown here is derived from an EMBL/GenBank/DDBJ whole genome shotgun (WGS) entry which is preliminary data.</text>
</comment>
<evidence type="ECO:0000313" key="2">
    <source>
        <dbReference type="EMBL" id="KAL3885410.1"/>
    </source>
</evidence>
<accession>A0ABD3XH49</accession>
<dbReference type="AlphaFoldDB" id="A0ABD3XH49"/>
<name>A0ABD3XH49_SINWO</name>
<protein>
    <submittedName>
        <fullName evidence="2">Uncharacterized protein</fullName>
    </submittedName>
</protein>
<dbReference type="Proteomes" id="UP001634394">
    <property type="component" value="Unassembled WGS sequence"/>
</dbReference>
<feature type="non-terminal residue" evidence="2">
    <location>
        <position position="1"/>
    </location>
</feature>